<keyword evidence="2" id="KW-1185">Reference proteome</keyword>
<accession>A0ABS8IFK8</accession>
<reference evidence="1 2" key="1">
    <citation type="journal article" date="2021" name="Microorganisms">
        <title>Genome Evolution of Filamentous Cyanobacterium Nostoc Species: From Facultative Symbiosis to Free Living.</title>
        <authorList>
            <person name="Huo D."/>
            <person name="Li H."/>
            <person name="Cai F."/>
            <person name="Guo X."/>
            <person name="Qiao Z."/>
            <person name="Wang W."/>
            <person name="Yu G."/>
            <person name="Li R."/>
        </authorList>
    </citation>
    <scope>NUCLEOTIDE SEQUENCE [LARGE SCALE GENOMIC DNA]</scope>
    <source>
        <strain evidence="1 2">CHAB 5714</strain>
    </source>
</reference>
<protein>
    <submittedName>
        <fullName evidence="1">DUF2808 domain-containing protein</fullName>
    </submittedName>
</protein>
<sequence>MRVATLFGITLSLAISIGGVAVPVTQAVQLRDGTVYFVQPPKLVDATTTYKDVNVWGATYYFTINVPENAGESLQKVTIAQREGAENIRYDLNDTRAFVGTSDACGGLRLRKESRLTLGAVTAERETRTVSVNFNPPVTPGQTVTIALHPVKNPSFSGVYLLGVTAFPAGDKSHGQFLGFGRFQFYSNRSNNWWFP</sequence>
<name>A0ABS8IFK8_9NOSO</name>
<dbReference type="Pfam" id="PF10989">
    <property type="entry name" value="DUF2808"/>
    <property type="match status" value="1"/>
</dbReference>
<evidence type="ECO:0000313" key="1">
    <source>
        <dbReference type="EMBL" id="MCC5602704.1"/>
    </source>
</evidence>
<dbReference type="RefSeq" id="WP_229488250.1">
    <property type="nucleotide sequence ID" value="NZ_JAIVFQ010000056.1"/>
</dbReference>
<evidence type="ECO:0000313" key="2">
    <source>
        <dbReference type="Proteomes" id="UP001199525"/>
    </source>
</evidence>
<dbReference type="Proteomes" id="UP001199525">
    <property type="component" value="Unassembled WGS sequence"/>
</dbReference>
<proteinExistence type="predicted"/>
<organism evidence="1 2">
    <name type="scientific">Nostoc favosum CHAB5714</name>
    <dbReference type="NCBI Taxonomy" id="2780399"/>
    <lineage>
        <taxon>Bacteria</taxon>
        <taxon>Bacillati</taxon>
        <taxon>Cyanobacteriota</taxon>
        <taxon>Cyanophyceae</taxon>
        <taxon>Nostocales</taxon>
        <taxon>Nostocaceae</taxon>
        <taxon>Nostoc</taxon>
        <taxon>Nostoc favosum</taxon>
    </lineage>
</organism>
<dbReference type="EMBL" id="JAIVFQ010000056">
    <property type="protein sequence ID" value="MCC5602704.1"/>
    <property type="molecule type" value="Genomic_DNA"/>
</dbReference>
<comment type="caution">
    <text evidence="1">The sequence shown here is derived from an EMBL/GenBank/DDBJ whole genome shotgun (WGS) entry which is preliminary data.</text>
</comment>
<gene>
    <name evidence="1" type="ORF">LC586_26795</name>
</gene>
<dbReference type="InterPro" id="IPR021256">
    <property type="entry name" value="DUF2808"/>
</dbReference>